<dbReference type="InterPro" id="IPR003395">
    <property type="entry name" value="RecF/RecN/SMC_N"/>
</dbReference>
<dbReference type="SUPFAM" id="SSF52540">
    <property type="entry name" value="P-loop containing nucleoside triphosphate hydrolases"/>
    <property type="match status" value="1"/>
</dbReference>
<gene>
    <name evidence="11" type="primary">recN</name>
    <name evidence="11" type="ORF">GPY61_29455</name>
</gene>
<dbReference type="NCBIfam" id="TIGR00634">
    <property type="entry name" value="recN"/>
    <property type="match status" value="1"/>
</dbReference>
<sequence>MLRTLTIRDFVIVDTIELEFSNGFTVFTGETGAGKSILIDALQLALGGRGEASMVREGAAKADISADFALTQAASIWLEQNEFETDEGGALLRRVIDNAGRSKSYINGIAATASQLRELGELLVDIHGQHAHQSLLKLDAQRALLDNQVAVRDPGATAQVQEVASAYKAWKALARQREEFETNAKNVLLERERLEWQVGELDKLAVKPGEWAEITNEHSRLSHAASLIEGAQEALNALSESEQPILSQLSSLNLKLSKLAGVDADLQAVLDCMEPARIQLQEAVYALNTYVDKVELDPDRLSQVDARMDAIHSTARKFRVTPEELPEEHATLKAKLQQLADASDVDGLRKQEDKAKAVYLAAAQKLSATRAQAAQRLSSQVSEAMQELSMSGGRFVVALNPCEPAVYGCEQVEFLVAGHAGVAPRPLAKVASGGELARISLAISVITANATTVPTLIFDEVDTGIGGGVAEVVGRLLKRLGQSRQVLCVTHLPQVASQANQHFQVAKGTTDGGKTVSRIDVLDNKARVEEVARMLGGIEITETTRKHARELLAS</sequence>
<dbReference type="GO" id="GO:0006310">
    <property type="term" value="P:DNA recombination"/>
    <property type="evidence" value="ECO:0007669"/>
    <property type="project" value="InterPro"/>
</dbReference>
<evidence type="ECO:0000256" key="5">
    <source>
        <dbReference type="ARBA" id="ARBA00022763"/>
    </source>
</evidence>
<dbReference type="EMBL" id="WSES01000011">
    <property type="protein sequence ID" value="MVW64064.1"/>
    <property type="molecule type" value="Genomic_DNA"/>
</dbReference>
<keyword evidence="6" id="KW-0067">ATP-binding</keyword>
<dbReference type="Proteomes" id="UP000443353">
    <property type="component" value="Unassembled WGS sequence"/>
</dbReference>
<dbReference type="RefSeq" id="WP_056124083.1">
    <property type="nucleotide sequence ID" value="NZ_CP168562.1"/>
</dbReference>
<evidence type="ECO:0000256" key="1">
    <source>
        <dbReference type="ARBA" id="ARBA00003618"/>
    </source>
</evidence>
<name>A0A7X3G710_9BURK</name>
<dbReference type="FunFam" id="3.40.50.300:FF:000356">
    <property type="entry name" value="DNA repair protein RecN"/>
    <property type="match status" value="1"/>
</dbReference>
<dbReference type="GO" id="GO:0006281">
    <property type="term" value="P:DNA repair"/>
    <property type="evidence" value="ECO:0007669"/>
    <property type="project" value="UniProtKB-KW"/>
</dbReference>
<dbReference type="PANTHER" id="PTHR11059">
    <property type="entry name" value="DNA REPAIR PROTEIN RECN"/>
    <property type="match status" value="1"/>
</dbReference>
<dbReference type="CDD" id="cd03241">
    <property type="entry name" value="ABC_RecN"/>
    <property type="match status" value="2"/>
</dbReference>
<dbReference type="InterPro" id="IPR027417">
    <property type="entry name" value="P-loop_NTPase"/>
</dbReference>
<evidence type="ECO:0000313" key="12">
    <source>
        <dbReference type="Proteomes" id="UP000443353"/>
    </source>
</evidence>
<proteinExistence type="inferred from homology"/>
<keyword evidence="12" id="KW-1185">Reference proteome</keyword>
<reference evidence="11 12" key="1">
    <citation type="submission" date="2019-12" db="EMBL/GenBank/DDBJ databases">
        <authorList>
            <person name="Li C."/>
            <person name="Zhao J."/>
        </authorList>
    </citation>
    <scope>NUCLEOTIDE SEQUENCE [LARGE SCALE GENOMIC DNA]</scope>
    <source>
        <strain evidence="11 12">NEAU-DD11</strain>
    </source>
</reference>
<evidence type="ECO:0000256" key="9">
    <source>
        <dbReference type="PIRNR" id="PIRNR003128"/>
    </source>
</evidence>
<dbReference type="PIRSF" id="PIRSF003128">
    <property type="entry name" value="RecN"/>
    <property type="match status" value="1"/>
</dbReference>
<dbReference type="FunFam" id="3.40.50.300:FF:000319">
    <property type="entry name" value="DNA repair protein RecN"/>
    <property type="match status" value="1"/>
</dbReference>
<feature type="domain" description="RecF/RecN/SMC N-terminal" evidence="10">
    <location>
        <begin position="2"/>
        <end position="507"/>
    </location>
</feature>
<evidence type="ECO:0000256" key="7">
    <source>
        <dbReference type="ARBA" id="ARBA00023204"/>
    </source>
</evidence>
<dbReference type="InterPro" id="IPR004604">
    <property type="entry name" value="DNA_recomb/repair_RecN"/>
</dbReference>
<evidence type="ECO:0000256" key="8">
    <source>
        <dbReference type="ARBA" id="ARBA00033408"/>
    </source>
</evidence>
<comment type="caution">
    <text evidence="11">The sequence shown here is derived from an EMBL/GenBank/DDBJ whole genome shotgun (WGS) entry which is preliminary data.</text>
</comment>
<evidence type="ECO:0000256" key="3">
    <source>
        <dbReference type="ARBA" id="ARBA00021315"/>
    </source>
</evidence>
<dbReference type="AlphaFoldDB" id="A0A7X3G710"/>
<dbReference type="GO" id="GO:0043590">
    <property type="term" value="C:bacterial nucleoid"/>
    <property type="evidence" value="ECO:0007669"/>
    <property type="project" value="TreeGrafter"/>
</dbReference>
<evidence type="ECO:0000256" key="2">
    <source>
        <dbReference type="ARBA" id="ARBA00009441"/>
    </source>
</evidence>
<keyword evidence="4" id="KW-0547">Nucleotide-binding</keyword>
<dbReference type="Gene3D" id="3.40.50.300">
    <property type="entry name" value="P-loop containing nucleotide triphosphate hydrolases"/>
    <property type="match status" value="2"/>
</dbReference>
<keyword evidence="5 9" id="KW-0227">DNA damage</keyword>
<protein>
    <recommendedName>
        <fullName evidence="3 9">DNA repair protein RecN</fullName>
    </recommendedName>
    <alternativeName>
        <fullName evidence="8 9">Recombination protein N</fullName>
    </alternativeName>
</protein>
<evidence type="ECO:0000313" key="11">
    <source>
        <dbReference type="EMBL" id="MVW64064.1"/>
    </source>
</evidence>
<dbReference type="GO" id="GO:0005524">
    <property type="term" value="F:ATP binding"/>
    <property type="evidence" value="ECO:0007669"/>
    <property type="project" value="UniProtKB-KW"/>
</dbReference>
<comment type="function">
    <text evidence="1 9">May be involved in recombinational repair of damaged DNA.</text>
</comment>
<dbReference type="GO" id="GO:0009432">
    <property type="term" value="P:SOS response"/>
    <property type="evidence" value="ECO:0007669"/>
    <property type="project" value="TreeGrafter"/>
</dbReference>
<keyword evidence="7 9" id="KW-0234">DNA repair</keyword>
<evidence type="ECO:0000256" key="4">
    <source>
        <dbReference type="ARBA" id="ARBA00022741"/>
    </source>
</evidence>
<organism evidence="11 12">
    <name type="scientific">Massilia cellulosiltytica</name>
    <dbReference type="NCBI Taxonomy" id="2683234"/>
    <lineage>
        <taxon>Bacteria</taxon>
        <taxon>Pseudomonadati</taxon>
        <taxon>Pseudomonadota</taxon>
        <taxon>Betaproteobacteria</taxon>
        <taxon>Burkholderiales</taxon>
        <taxon>Oxalobacteraceae</taxon>
        <taxon>Telluria group</taxon>
        <taxon>Massilia</taxon>
    </lineage>
</organism>
<dbReference type="Pfam" id="PF02463">
    <property type="entry name" value="SMC_N"/>
    <property type="match status" value="1"/>
</dbReference>
<evidence type="ECO:0000259" key="10">
    <source>
        <dbReference type="Pfam" id="PF02463"/>
    </source>
</evidence>
<accession>A0A7X3G710</accession>
<dbReference type="PANTHER" id="PTHR11059:SF0">
    <property type="entry name" value="DNA REPAIR PROTEIN RECN"/>
    <property type="match status" value="1"/>
</dbReference>
<dbReference type="NCBIfam" id="NF008121">
    <property type="entry name" value="PRK10869.1"/>
    <property type="match status" value="1"/>
</dbReference>
<evidence type="ECO:0000256" key="6">
    <source>
        <dbReference type="ARBA" id="ARBA00022840"/>
    </source>
</evidence>
<comment type="similarity">
    <text evidence="2 9">Belongs to the RecN family.</text>
</comment>